<feature type="region of interest" description="Disordered" evidence="1">
    <location>
        <begin position="78"/>
        <end position="115"/>
    </location>
</feature>
<evidence type="ECO:0000259" key="2">
    <source>
        <dbReference type="Pfam" id="PF13699"/>
    </source>
</evidence>
<protein>
    <submittedName>
        <fullName evidence="3">DUF4157 domain-containing protein</fullName>
    </submittedName>
</protein>
<name>A0A5C6K4F7_9ACTN</name>
<evidence type="ECO:0000313" key="3">
    <source>
        <dbReference type="EMBL" id="TWV58032.1"/>
    </source>
</evidence>
<feature type="region of interest" description="Disordered" evidence="1">
    <location>
        <begin position="408"/>
        <end position="430"/>
    </location>
</feature>
<keyword evidence="4" id="KW-1185">Reference proteome</keyword>
<dbReference type="Proteomes" id="UP000320481">
    <property type="component" value="Unassembled WGS sequence"/>
</dbReference>
<sequence>MQAVGSVHQERPAAGQVVETRLRTGRGQAPDLGGGVSPLRPQGQRTVTPGLPSSAFLFESPWEMVASRDRCDSARSNGFLMRRATESRRDPDREQTGSRGPVRVTGPLPAGSPGALQGSIGNAAVSRMIARQRNEGAVAQASGGGGSSGPDAVREAASTAGRGGRRLPTGMRTSMENAFGIGLGHIRVSVDEQAAAGIDAKAYTVGDNIVVQNASVLRDVETMAHEIHHTTQRDAPSGLSDPNGRWEREASDVGARVARGQSVHRCAAEGEEHGSADAGAIQRRVGFEFESQWQVRDHNGLTDQDERDYQAEVSERDAVIDAKILWKISDRKQYSDLRDAAEQDSGEDLRGKWLTPLPGGDPDQFRLTPEGSARIARAKRENLESYKRHAADAVPALLHNNRIRETPLRGRDVPKMGTLGSGTDYRLTSDVSPTGGSALEWVTDPLSTKDQLLRVMKEITALSTALDSRKDEESFALEEVDSGSFTALPGMVVFPLRGALLYEPQMTGGFKLAELPRLVKYLNVPAKAPSIIGRSKHEQRKEAKQDLHRDSVASIDGIRRRAEEQAEKLPREITGKKPTAGLVGLITLIGSYLSYGSNLEVNPNSKSIAGGLMSRTSFAHNFTLLPDPLRSHFREHPDMFAAFALRAAGLPEDGSEPLYNKPVAHGDAGSRETRQIPLTRAEWLKGIPVGKDLLRNYKHLTDEEKEQVSGHRADWEHIHGSLGALGTVEDKVGKPGKEEVALVAELRRMKERVPTADLLPIALAAFDLVQRLNEGKSPKYKKE</sequence>
<feature type="region of interest" description="Disordered" evidence="1">
    <location>
        <begin position="23"/>
        <end position="52"/>
    </location>
</feature>
<dbReference type="EMBL" id="VOGW01000006">
    <property type="protein sequence ID" value="TWV58032.1"/>
    <property type="molecule type" value="Genomic_DNA"/>
</dbReference>
<evidence type="ECO:0000256" key="1">
    <source>
        <dbReference type="SAM" id="MobiDB-lite"/>
    </source>
</evidence>
<gene>
    <name evidence="3" type="ORF">FRZ03_01075</name>
</gene>
<dbReference type="Pfam" id="PF13699">
    <property type="entry name" value="eCIS_core"/>
    <property type="match status" value="1"/>
</dbReference>
<feature type="compositionally biased region" description="Basic and acidic residues" evidence="1">
    <location>
        <begin position="83"/>
        <end position="96"/>
    </location>
</feature>
<reference evidence="3" key="1">
    <citation type="journal article" date="2019" name="Microbiol. Resour. Announc.">
        <title>Draft Genomic Sequences of Streptomyces misionensis and Streptomyces albidoflavus, bacteria applied for phytopathogen biocontrol.</title>
        <authorList>
            <person name="Pylro V."/>
            <person name="Dias A."/>
            <person name="Andreote F."/>
            <person name="Varani A."/>
            <person name="Andreote C."/>
            <person name="Bernardo E."/>
            <person name="Martins T."/>
        </authorList>
    </citation>
    <scope>NUCLEOTIDE SEQUENCE [LARGE SCALE GENOMIC DNA]</scope>
    <source>
        <strain evidence="3">66</strain>
    </source>
</reference>
<dbReference type="AlphaFoldDB" id="A0A5C6K4F7"/>
<feature type="region of interest" description="Disordered" evidence="1">
    <location>
        <begin position="136"/>
        <end position="172"/>
    </location>
</feature>
<proteinExistence type="predicted"/>
<comment type="caution">
    <text evidence="3">The sequence shown here is derived from an EMBL/GenBank/DDBJ whole genome shotgun (WGS) entry which is preliminary data.</text>
</comment>
<accession>A0A5C6K4F7</accession>
<organism evidence="3 4">
    <name type="scientific">Streptomyces misionensis</name>
    <dbReference type="NCBI Taxonomy" id="67331"/>
    <lineage>
        <taxon>Bacteria</taxon>
        <taxon>Bacillati</taxon>
        <taxon>Actinomycetota</taxon>
        <taxon>Actinomycetes</taxon>
        <taxon>Kitasatosporales</taxon>
        <taxon>Streptomycetaceae</taxon>
        <taxon>Streptomyces</taxon>
    </lineage>
</organism>
<evidence type="ECO:0000313" key="4">
    <source>
        <dbReference type="Proteomes" id="UP000320481"/>
    </source>
</evidence>
<feature type="region of interest" description="Disordered" evidence="1">
    <location>
        <begin position="340"/>
        <end position="368"/>
    </location>
</feature>
<dbReference type="InterPro" id="IPR025295">
    <property type="entry name" value="eCIS_core_dom"/>
</dbReference>
<feature type="compositionally biased region" description="Basic and acidic residues" evidence="1">
    <location>
        <begin position="340"/>
        <end position="351"/>
    </location>
</feature>
<feature type="domain" description="eCIS core" evidence="2">
    <location>
        <begin position="167"/>
        <end position="235"/>
    </location>
</feature>